<protein>
    <submittedName>
        <fullName evidence="3">UDP-N-acetylglucosamine 2-epimerase (Non-hydrolyzing)</fullName>
        <ecNumber evidence="3">5.1.3.14</ecNumber>
    </submittedName>
</protein>
<evidence type="ECO:0000313" key="3">
    <source>
        <dbReference type="EMBL" id="MBC8177745.1"/>
    </source>
</evidence>
<gene>
    <name evidence="3" type="primary">wecB</name>
    <name evidence="3" type="ORF">H8E19_10105</name>
</gene>
<dbReference type="AlphaFoldDB" id="A0A8J6N0T2"/>
<reference evidence="3 4" key="1">
    <citation type="submission" date="2020-08" db="EMBL/GenBank/DDBJ databases">
        <title>Bridging the membrane lipid divide: bacteria of the FCB group superphylum have the potential to synthesize archaeal ether lipids.</title>
        <authorList>
            <person name="Villanueva L."/>
            <person name="Von Meijenfeldt F.A.B."/>
            <person name="Westbye A.B."/>
            <person name="Yadav S."/>
            <person name="Hopmans E.C."/>
            <person name="Dutilh B.E."/>
            <person name="Sinninghe Damste J.S."/>
        </authorList>
    </citation>
    <scope>NUCLEOTIDE SEQUENCE [LARGE SCALE GENOMIC DNA]</scope>
    <source>
        <strain evidence="3">NIOZ-UU27</strain>
    </source>
</reference>
<comment type="similarity">
    <text evidence="1">Belongs to the UDP-N-acetylglucosamine 2-epimerase family.</text>
</comment>
<dbReference type="SUPFAM" id="SSF53756">
    <property type="entry name" value="UDP-Glycosyltransferase/glycogen phosphorylase"/>
    <property type="match status" value="1"/>
</dbReference>
<dbReference type="Gene3D" id="3.40.50.2000">
    <property type="entry name" value="Glycogen Phosphorylase B"/>
    <property type="match status" value="2"/>
</dbReference>
<dbReference type="EMBL" id="JACNJD010000233">
    <property type="protein sequence ID" value="MBC8177745.1"/>
    <property type="molecule type" value="Genomic_DNA"/>
</dbReference>
<name>A0A8J6N0T2_9DELT</name>
<feature type="domain" description="UDP-N-acetylglucosamine 2-epimerase" evidence="2">
    <location>
        <begin position="34"/>
        <end position="336"/>
    </location>
</feature>
<accession>A0A8J6N0T2</accession>
<comment type="caution">
    <text evidence="3">The sequence shown here is derived from an EMBL/GenBank/DDBJ whole genome shotgun (WGS) entry which is preliminary data.</text>
</comment>
<dbReference type="PANTHER" id="PTHR43174:SF1">
    <property type="entry name" value="UDP-N-ACETYLGLUCOSAMINE 2-EPIMERASE"/>
    <property type="match status" value="1"/>
</dbReference>
<dbReference type="GO" id="GO:0008761">
    <property type="term" value="F:UDP-N-acetylglucosamine 2-epimerase activity"/>
    <property type="evidence" value="ECO:0007669"/>
    <property type="project" value="UniProtKB-EC"/>
</dbReference>
<organism evidence="3 4">
    <name type="scientific">Candidatus Desulfacyla euxinica</name>
    <dbReference type="NCBI Taxonomy" id="2841693"/>
    <lineage>
        <taxon>Bacteria</taxon>
        <taxon>Deltaproteobacteria</taxon>
        <taxon>Candidatus Desulfacyla</taxon>
    </lineage>
</organism>
<evidence type="ECO:0000313" key="4">
    <source>
        <dbReference type="Proteomes" id="UP000650524"/>
    </source>
</evidence>
<dbReference type="Proteomes" id="UP000650524">
    <property type="component" value="Unassembled WGS sequence"/>
</dbReference>
<evidence type="ECO:0000256" key="1">
    <source>
        <dbReference type="RuleBase" id="RU003513"/>
    </source>
</evidence>
<dbReference type="EC" id="5.1.3.14" evidence="3"/>
<proteinExistence type="inferred from homology"/>
<dbReference type="PANTHER" id="PTHR43174">
    <property type="entry name" value="UDP-N-ACETYLGLUCOSAMINE 2-EPIMERASE"/>
    <property type="match status" value="1"/>
</dbReference>
<keyword evidence="1 3" id="KW-0413">Isomerase</keyword>
<dbReference type="CDD" id="cd03786">
    <property type="entry name" value="GTB_UDP-GlcNAc_2-Epimerase"/>
    <property type="match status" value="1"/>
</dbReference>
<dbReference type="InterPro" id="IPR029767">
    <property type="entry name" value="WecB-like"/>
</dbReference>
<dbReference type="InterPro" id="IPR003331">
    <property type="entry name" value="UDP_GlcNAc_Epimerase_2_dom"/>
</dbReference>
<dbReference type="NCBIfam" id="TIGR00236">
    <property type="entry name" value="wecB"/>
    <property type="match status" value="1"/>
</dbReference>
<dbReference type="Pfam" id="PF02350">
    <property type="entry name" value="Epimerase_2"/>
    <property type="match status" value="1"/>
</dbReference>
<evidence type="ECO:0000259" key="2">
    <source>
        <dbReference type="Pfam" id="PF02350"/>
    </source>
</evidence>
<sequence>MILIAYGTRPEIIKLFPLVREFERQGLPFKTLFSDQHLDLYNDVKDLMPEPDYFLKTADPPPQTLADSFCRMCSEFEKVVIGESFDLVIVQGDTTTACAIAEVSFYNETRVAHIEAGLRTYDLSSPFPEEANRRMISQVAYLNFAPTERAFLNLQKEGVRNVFLTGNTIVDALDFFNYDRSFSNTALITIHRRENHKQMRAIFNELNEAATNHPAIQFIFPIHPNPNVQKFRTLLKGDNLRVIEPVGYPEMLRYISDAGFIISDSGGLQEEAVYFGKKILIVRKNTERPETVESGLGKLVDLDIVENIGWALKPSDPPENNPFGEGDSCRKISEIITTELY</sequence>